<organism evidence="2 3">
    <name type="scientific">Gossypium klotzschianum</name>
    <dbReference type="NCBI Taxonomy" id="34286"/>
    <lineage>
        <taxon>Eukaryota</taxon>
        <taxon>Viridiplantae</taxon>
        <taxon>Streptophyta</taxon>
        <taxon>Embryophyta</taxon>
        <taxon>Tracheophyta</taxon>
        <taxon>Spermatophyta</taxon>
        <taxon>Magnoliopsida</taxon>
        <taxon>eudicotyledons</taxon>
        <taxon>Gunneridae</taxon>
        <taxon>Pentapetalae</taxon>
        <taxon>rosids</taxon>
        <taxon>malvids</taxon>
        <taxon>Malvales</taxon>
        <taxon>Malvaceae</taxon>
        <taxon>Malvoideae</taxon>
        <taxon>Gossypium</taxon>
    </lineage>
</organism>
<dbReference type="Gene3D" id="3.90.226.10">
    <property type="entry name" value="2-enoyl-CoA Hydratase, Chain A, domain 1"/>
    <property type="match status" value="1"/>
</dbReference>
<evidence type="ECO:0000313" key="3">
    <source>
        <dbReference type="Proteomes" id="UP000593573"/>
    </source>
</evidence>
<dbReference type="SUPFAM" id="SSF52096">
    <property type="entry name" value="ClpP/crotonase"/>
    <property type="match status" value="1"/>
</dbReference>
<dbReference type="Proteomes" id="UP000593573">
    <property type="component" value="Unassembled WGS sequence"/>
</dbReference>
<gene>
    <name evidence="2" type="ORF">Goklo_015803</name>
</gene>
<sequence>MPLSAEEAEKLGFVNYVVDQNEVLNKARQLAGAIMKNSQDLVLRYKSVINDGYKLDLRQGLAIEKERGHEYYDGMTPEQFKKMQEFIARRSSKKPSSKL</sequence>
<evidence type="ECO:0008006" key="4">
    <source>
        <dbReference type="Google" id="ProtNLM"/>
    </source>
</evidence>
<name>A0A7J8UC16_9ROSI</name>
<dbReference type="InterPro" id="IPR029045">
    <property type="entry name" value="ClpP/crotonase-like_dom_sf"/>
</dbReference>
<dbReference type="GO" id="GO:0005777">
    <property type="term" value="C:peroxisome"/>
    <property type="evidence" value="ECO:0007669"/>
    <property type="project" value="TreeGrafter"/>
</dbReference>
<evidence type="ECO:0000313" key="2">
    <source>
        <dbReference type="EMBL" id="MBA0648012.1"/>
    </source>
</evidence>
<keyword evidence="3" id="KW-1185">Reference proteome</keyword>
<evidence type="ECO:0000256" key="1">
    <source>
        <dbReference type="ARBA" id="ARBA00005254"/>
    </source>
</evidence>
<dbReference type="Pfam" id="PF00378">
    <property type="entry name" value="ECH_1"/>
    <property type="match status" value="1"/>
</dbReference>
<dbReference type="EMBL" id="JABFAB010000005">
    <property type="protein sequence ID" value="MBA0648012.1"/>
    <property type="molecule type" value="Genomic_DNA"/>
</dbReference>
<dbReference type="OrthoDB" id="2018133at2759"/>
<dbReference type="PANTHER" id="PTHR43802">
    <property type="entry name" value="ENOYL-COA HYDRATASE"/>
    <property type="match status" value="1"/>
</dbReference>
<comment type="caution">
    <text evidence="2">The sequence shown here is derived from an EMBL/GenBank/DDBJ whole genome shotgun (WGS) entry which is preliminary data.</text>
</comment>
<dbReference type="InterPro" id="IPR001753">
    <property type="entry name" value="Enoyl-CoA_hydra/iso"/>
</dbReference>
<proteinExistence type="inferred from homology"/>
<comment type="similarity">
    <text evidence="1">Belongs to the enoyl-CoA hydratase/isomerase family.</text>
</comment>
<reference evidence="2 3" key="1">
    <citation type="journal article" date="2019" name="Genome Biol. Evol.">
        <title>Insights into the evolution of the New World diploid cottons (Gossypium, subgenus Houzingenia) based on genome sequencing.</title>
        <authorList>
            <person name="Grover C.E."/>
            <person name="Arick M.A. 2nd"/>
            <person name="Thrash A."/>
            <person name="Conover J.L."/>
            <person name="Sanders W.S."/>
            <person name="Peterson D.G."/>
            <person name="Frelichowski J.E."/>
            <person name="Scheffler J.A."/>
            <person name="Scheffler B.E."/>
            <person name="Wendel J.F."/>
        </authorList>
    </citation>
    <scope>NUCLEOTIDE SEQUENCE [LARGE SCALE GENOMIC DNA]</scope>
    <source>
        <strain evidence="2">57</strain>
        <tissue evidence="2">Leaf</tissue>
    </source>
</reference>
<dbReference type="AlphaFoldDB" id="A0A7J8UC16"/>
<protein>
    <recommendedName>
        <fullName evidence="4">Enoyl-CoA hydratase</fullName>
    </recommendedName>
</protein>
<accession>A0A7J8UC16</accession>
<dbReference type="PANTHER" id="PTHR43802:SF1">
    <property type="entry name" value="IP11341P-RELATED"/>
    <property type="match status" value="1"/>
</dbReference>